<proteinExistence type="predicted"/>
<accession>A0A9X2D2C1</accession>
<keyword evidence="3" id="KW-1185">Reference proteome</keyword>
<dbReference type="EMBL" id="JAJKBJ010000019">
    <property type="protein sequence ID" value="MCL9685141.1"/>
    <property type="molecule type" value="Genomic_DNA"/>
</dbReference>
<dbReference type="Proteomes" id="UP001139721">
    <property type="component" value="Unassembled WGS sequence"/>
</dbReference>
<feature type="region of interest" description="Disordered" evidence="1">
    <location>
        <begin position="333"/>
        <end position="357"/>
    </location>
</feature>
<feature type="compositionally biased region" description="Basic and acidic residues" evidence="1">
    <location>
        <begin position="348"/>
        <end position="357"/>
    </location>
</feature>
<protein>
    <submittedName>
        <fullName evidence="2">Uncharacterized protein</fullName>
    </submittedName>
</protein>
<name>A0A9X2D2C1_9GAMM</name>
<dbReference type="AlphaFoldDB" id="A0A9X2D2C1"/>
<reference evidence="2" key="1">
    <citation type="submission" date="2021-11" db="EMBL/GenBank/DDBJ databases">
        <title>Legionella maioricencis sp. nov., a new species isolated from hot water samples in Mallorca.</title>
        <authorList>
            <person name="Crespi S."/>
            <person name="Drasar V."/>
            <person name="Salva-Serra F."/>
            <person name="Jaen-Luchoro D."/>
            <person name="Pineiro-Iglesias B."/>
            <person name="Aliaga F."/>
            <person name="Fernandez-Juarez V."/>
            <person name="Coll G."/>
            <person name="Moore E.R.B."/>
            <person name="Bennasar-Figueras A."/>
        </authorList>
    </citation>
    <scope>NUCLEOTIDE SEQUENCE</scope>
    <source>
        <strain evidence="2">HCPI-6</strain>
    </source>
</reference>
<evidence type="ECO:0000313" key="2">
    <source>
        <dbReference type="EMBL" id="MCL9685141.1"/>
    </source>
</evidence>
<dbReference type="RefSeq" id="WP_250422956.1">
    <property type="nucleotide sequence ID" value="NZ_JAJKBJ010000019.1"/>
</dbReference>
<comment type="caution">
    <text evidence="2">The sequence shown here is derived from an EMBL/GenBank/DDBJ whole genome shotgun (WGS) entry which is preliminary data.</text>
</comment>
<evidence type="ECO:0000256" key="1">
    <source>
        <dbReference type="SAM" id="MobiDB-lite"/>
    </source>
</evidence>
<sequence length="357" mass="41075">MNPLFTKFQEKLLRLEKSLEECEAALDLEFFKNLSLNPAIGEYNDKLRVLKKTAEEQQLFKQITEKLESLRTAFRSKKASLMTKEEKPEVYLIGKNFILGPNGLVDELPKAKIDRDPPLPQEAIKAIEEGNKAHLLRVLYNFCEEKFAAKEPPGFVSLKMIDALWDMGTRGHELAELLKEALTDYQQSSKNLSDARHIALKNTTALIYQKFWNSGDASIERYALDGFKPKYISGLNETDFSYTKPNPLLSKKVFPSKISENESLLFNHRGQLRKIMSDCILNPKAEEPRMTPTVYVTNARVWTDKEGQSQEARCFGSQGRFWSRWHQEKMQKESVEVTEDGELPQVRKLTDRHGPGW</sequence>
<gene>
    <name evidence="2" type="ORF">LOX96_13625</name>
</gene>
<organism evidence="2 3">
    <name type="scientific">Legionella maioricensis</name>
    <dbReference type="NCBI Taxonomy" id="2896528"/>
    <lineage>
        <taxon>Bacteria</taxon>
        <taxon>Pseudomonadati</taxon>
        <taxon>Pseudomonadota</taxon>
        <taxon>Gammaproteobacteria</taxon>
        <taxon>Legionellales</taxon>
        <taxon>Legionellaceae</taxon>
        <taxon>Legionella</taxon>
    </lineage>
</organism>
<evidence type="ECO:0000313" key="3">
    <source>
        <dbReference type="Proteomes" id="UP001139721"/>
    </source>
</evidence>